<name>A0A9Q3BZ82_9BASI</name>
<sequence length="95" mass="9966">MRARLIKLGYSYTSSTFRCPKGAGAASVPSDSPSSTEFSSSFESYSPKPLIVVLELTGKAPTTPENKFESLGPLHSFLDGASPSIIGAPSKLIIS</sequence>
<evidence type="ECO:0000313" key="2">
    <source>
        <dbReference type="EMBL" id="MBW0474003.1"/>
    </source>
</evidence>
<feature type="compositionally biased region" description="Low complexity" evidence="1">
    <location>
        <begin position="27"/>
        <end position="43"/>
    </location>
</feature>
<comment type="caution">
    <text evidence="2">The sequence shown here is derived from an EMBL/GenBank/DDBJ whole genome shotgun (WGS) entry which is preliminary data.</text>
</comment>
<accession>A0A9Q3BZ82</accession>
<organism evidence="2 3">
    <name type="scientific">Austropuccinia psidii MF-1</name>
    <dbReference type="NCBI Taxonomy" id="1389203"/>
    <lineage>
        <taxon>Eukaryota</taxon>
        <taxon>Fungi</taxon>
        <taxon>Dikarya</taxon>
        <taxon>Basidiomycota</taxon>
        <taxon>Pucciniomycotina</taxon>
        <taxon>Pucciniomycetes</taxon>
        <taxon>Pucciniales</taxon>
        <taxon>Sphaerophragmiaceae</taxon>
        <taxon>Austropuccinia</taxon>
    </lineage>
</organism>
<protein>
    <submittedName>
        <fullName evidence="2">Uncharacterized protein</fullName>
    </submittedName>
</protein>
<feature type="region of interest" description="Disordered" evidence="1">
    <location>
        <begin position="22"/>
        <end position="43"/>
    </location>
</feature>
<dbReference type="Proteomes" id="UP000765509">
    <property type="component" value="Unassembled WGS sequence"/>
</dbReference>
<dbReference type="EMBL" id="AVOT02003604">
    <property type="protein sequence ID" value="MBW0474003.1"/>
    <property type="molecule type" value="Genomic_DNA"/>
</dbReference>
<keyword evidence="3" id="KW-1185">Reference proteome</keyword>
<evidence type="ECO:0000256" key="1">
    <source>
        <dbReference type="SAM" id="MobiDB-lite"/>
    </source>
</evidence>
<reference evidence="2" key="1">
    <citation type="submission" date="2021-03" db="EMBL/GenBank/DDBJ databases">
        <title>Draft genome sequence of rust myrtle Austropuccinia psidii MF-1, a brazilian biotype.</title>
        <authorList>
            <person name="Quecine M.C."/>
            <person name="Pachon D.M.R."/>
            <person name="Bonatelli M.L."/>
            <person name="Correr F.H."/>
            <person name="Franceschini L.M."/>
            <person name="Leite T.F."/>
            <person name="Margarido G.R.A."/>
            <person name="Almeida C.A."/>
            <person name="Ferrarezi J.A."/>
            <person name="Labate C.A."/>
        </authorList>
    </citation>
    <scope>NUCLEOTIDE SEQUENCE</scope>
    <source>
        <strain evidence="2">MF-1</strain>
    </source>
</reference>
<proteinExistence type="predicted"/>
<evidence type="ECO:0000313" key="3">
    <source>
        <dbReference type="Proteomes" id="UP000765509"/>
    </source>
</evidence>
<gene>
    <name evidence="2" type="ORF">O181_013718</name>
</gene>
<dbReference type="AlphaFoldDB" id="A0A9Q3BZ82"/>